<name>A0A7W1T8A3_9LIST</name>
<evidence type="ECO:0000313" key="20">
    <source>
        <dbReference type="EMBL" id="MBA3927282.1"/>
    </source>
</evidence>
<dbReference type="PANTHER" id="PTHR45745">
    <property type="entry name" value="PHOSPHOMANNOMUTASE 45A"/>
    <property type="match status" value="1"/>
</dbReference>
<keyword evidence="7" id="KW-0119">Carbohydrate metabolism</keyword>
<dbReference type="SUPFAM" id="SSF53738">
    <property type="entry name" value="Phosphoglucomutase, first 3 domains"/>
    <property type="match status" value="3"/>
</dbReference>
<dbReference type="Proteomes" id="UP000548787">
    <property type="component" value="Unassembled WGS sequence"/>
</dbReference>
<dbReference type="GO" id="GO:0008973">
    <property type="term" value="F:phosphopentomutase activity"/>
    <property type="evidence" value="ECO:0007669"/>
    <property type="project" value="TreeGrafter"/>
</dbReference>
<protein>
    <recommendedName>
        <fullName evidence="12">Phosphoglucomutase</fullName>
        <ecNumber evidence="6">5.4.2.2</ecNumber>
    </recommendedName>
    <alternativeName>
        <fullName evidence="14">Alpha-phosphoglucomutase</fullName>
    </alternativeName>
    <alternativeName>
        <fullName evidence="13">Glucose phosphomutase</fullName>
    </alternativeName>
</protein>
<dbReference type="Gene3D" id="3.40.120.10">
    <property type="entry name" value="Alpha-D-Glucose-1,6-Bisphosphate, subunit A, domain 3"/>
    <property type="match status" value="3"/>
</dbReference>
<evidence type="ECO:0000256" key="1">
    <source>
        <dbReference type="ARBA" id="ARBA00000443"/>
    </source>
</evidence>
<dbReference type="Pfam" id="PF02878">
    <property type="entry name" value="PGM_PMM_I"/>
    <property type="match status" value="1"/>
</dbReference>
<organism evidence="20 21">
    <name type="scientific">Listeria rustica</name>
    <dbReference type="NCBI Taxonomy" id="2713503"/>
    <lineage>
        <taxon>Bacteria</taxon>
        <taxon>Bacillati</taxon>
        <taxon>Bacillota</taxon>
        <taxon>Bacilli</taxon>
        <taxon>Bacillales</taxon>
        <taxon>Listeriaceae</taxon>
        <taxon>Listeria</taxon>
    </lineage>
</organism>
<dbReference type="InterPro" id="IPR005843">
    <property type="entry name" value="A-D-PHexomutase_C"/>
</dbReference>
<evidence type="ECO:0000256" key="12">
    <source>
        <dbReference type="ARBA" id="ARBA00039995"/>
    </source>
</evidence>
<evidence type="ECO:0000313" key="21">
    <source>
        <dbReference type="Proteomes" id="UP000548787"/>
    </source>
</evidence>
<dbReference type="Gene3D" id="3.30.310.50">
    <property type="entry name" value="Alpha-D-phosphohexomutase, C-terminal domain"/>
    <property type="match status" value="1"/>
</dbReference>
<evidence type="ECO:0000259" key="17">
    <source>
        <dbReference type="Pfam" id="PF02878"/>
    </source>
</evidence>
<keyword evidence="7" id="KW-0313">Glucose metabolism</keyword>
<keyword evidence="10 15" id="KW-0460">Magnesium</keyword>
<keyword evidence="9 15" id="KW-0479">Metal-binding</keyword>
<keyword evidence="21" id="KW-1185">Reference proteome</keyword>
<dbReference type="InterPro" id="IPR036900">
    <property type="entry name" value="A-D-PHexomutase_C_sf"/>
</dbReference>
<evidence type="ECO:0000256" key="5">
    <source>
        <dbReference type="ARBA" id="ARBA00010231"/>
    </source>
</evidence>
<feature type="domain" description="Alpha-D-phosphohexomutase alpha/beta/alpha" evidence="17">
    <location>
        <begin position="41"/>
        <end position="180"/>
    </location>
</feature>
<comment type="cofactor">
    <cofactor evidence="2">
        <name>Mg(2+)</name>
        <dbReference type="ChEBI" id="CHEBI:18420"/>
    </cofactor>
</comment>
<gene>
    <name evidence="20" type="ORF">HPK16_13105</name>
</gene>
<dbReference type="GO" id="GO:0000287">
    <property type="term" value="F:magnesium ion binding"/>
    <property type="evidence" value="ECO:0007669"/>
    <property type="project" value="InterPro"/>
</dbReference>
<comment type="caution">
    <text evidence="20">The sequence shown here is derived from an EMBL/GenBank/DDBJ whole genome shotgun (WGS) entry which is preliminary data.</text>
</comment>
<feature type="domain" description="Alpha-D-phosphohexomutase alpha/beta/alpha" evidence="18">
    <location>
        <begin position="209"/>
        <end position="316"/>
    </location>
</feature>
<dbReference type="EC" id="5.4.2.2" evidence="6"/>
<comment type="catalytic activity">
    <reaction evidence="1">
        <text>alpha-D-glucose 1-phosphate = alpha-D-glucose 6-phosphate</text>
        <dbReference type="Rhea" id="RHEA:23536"/>
        <dbReference type="ChEBI" id="CHEBI:58225"/>
        <dbReference type="ChEBI" id="CHEBI:58601"/>
        <dbReference type="EC" id="5.4.2.2"/>
    </reaction>
</comment>
<dbReference type="SUPFAM" id="SSF55957">
    <property type="entry name" value="Phosphoglucomutase, C-terminal domain"/>
    <property type="match status" value="1"/>
</dbReference>
<evidence type="ECO:0000256" key="3">
    <source>
        <dbReference type="ARBA" id="ARBA00005164"/>
    </source>
</evidence>
<dbReference type="CDD" id="cd05799">
    <property type="entry name" value="PGM2"/>
    <property type="match status" value="1"/>
</dbReference>
<dbReference type="InterPro" id="IPR005841">
    <property type="entry name" value="Alpha-D-phosphohexomutase_SF"/>
</dbReference>
<proteinExistence type="inferred from homology"/>
<comment type="pathway">
    <text evidence="3">Glycolipid metabolism; diglucosyl-diacylglycerol biosynthesis.</text>
</comment>
<evidence type="ECO:0000256" key="15">
    <source>
        <dbReference type="RuleBase" id="RU004326"/>
    </source>
</evidence>
<dbReference type="InterPro" id="IPR016066">
    <property type="entry name" value="A-D-PHexomutase_CS"/>
</dbReference>
<evidence type="ECO:0000256" key="4">
    <source>
        <dbReference type="ARBA" id="ARBA00005189"/>
    </source>
</evidence>
<dbReference type="GO" id="GO:0006006">
    <property type="term" value="P:glucose metabolic process"/>
    <property type="evidence" value="ECO:0007669"/>
    <property type="project" value="UniProtKB-KW"/>
</dbReference>
<keyword evidence="11" id="KW-0413">Isomerase</keyword>
<comment type="similarity">
    <text evidence="5 15">Belongs to the phosphohexose mutase family.</text>
</comment>
<reference evidence="20 21" key="2">
    <citation type="submission" date="2020-08" db="EMBL/GenBank/DDBJ databases">
        <title>Listeria ohnekaius sp. nov. and Listeria portnoyii sp. nov. isolated from non-agricultural and natural environments.</title>
        <authorList>
            <person name="Weller D."/>
            <person name="Belias A.M."/>
            <person name="Liao J."/>
            <person name="Guo S."/>
            <person name="Orsi R.H."/>
            <person name="Wiedmann M."/>
        </authorList>
    </citation>
    <scope>NUCLEOTIDE SEQUENCE [LARGE SCALE GENOMIC DNA]</scope>
    <source>
        <strain evidence="20 21">FSL W9-0585</strain>
    </source>
</reference>
<dbReference type="Pfam" id="PF02879">
    <property type="entry name" value="PGM_PMM_II"/>
    <property type="match status" value="1"/>
</dbReference>
<dbReference type="InterPro" id="IPR005845">
    <property type="entry name" value="A-D-PHexomutase_a/b/a-II"/>
</dbReference>
<evidence type="ECO:0000256" key="6">
    <source>
        <dbReference type="ARBA" id="ARBA00012728"/>
    </source>
</evidence>
<evidence type="ECO:0000256" key="7">
    <source>
        <dbReference type="ARBA" id="ARBA00022526"/>
    </source>
</evidence>
<dbReference type="AlphaFoldDB" id="A0A7W1T8A3"/>
<evidence type="ECO:0000259" key="18">
    <source>
        <dbReference type="Pfam" id="PF02879"/>
    </source>
</evidence>
<feature type="domain" description="Alpha-D-phosphohexomutase alpha/beta/alpha" evidence="19">
    <location>
        <begin position="326"/>
        <end position="451"/>
    </location>
</feature>
<evidence type="ECO:0000259" key="19">
    <source>
        <dbReference type="Pfam" id="PF02880"/>
    </source>
</evidence>
<evidence type="ECO:0000256" key="14">
    <source>
        <dbReference type="ARBA" id="ARBA00041467"/>
    </source>
</evidence>
<dbReference type="EMBL" id="JABJVM010000016">
    <property type="protein sequence ID" value="MBA3927282.1"/>
    <property type="molecule type" value="Genomic_DNA"/>
</dbReference>
<evidence type="ECO:0000256" key="10">
    <source>
        <dbReference type="ARBA" id="ARBA00022842"/>
    </source>
</evidence>
<dbReference type="GO" id="GO:0006166">
    <property type="term" value="P:purine ribonucleoside salvage"/>
    <property type="evidence" value="ECO:0007669"/>
    <property type="project" value="TreeGrafter"/>
</dbReference>
<sequence length="575" mass="64493">MKWREEYEKWLANDALETSLKETLHAEKDEKVLEDSFYRNMEFGTAGMRGVLGAGTNRMNIYTIRKASEGLARYVAENGEEAKKRGVVIAYDCRHMSTEFAYESARVLGYHGIKSYVFETLRPTPELSYAVRFLNTFSGIVITASHNPAEYNGYKIYGEDGGQMPPHGADAVTRYIEEITDIFAVKVADKDVLIADGMLDVISEKVDTPYLEDVKTVIVNNDLVEKHGKDLKIVFTPLHGTGGMLGLKALESVGFTNVIQVAEQFEPDPNFTTVKSPNPENREAFEVAIGYGEKYDADILVGTDPDADRLGVVIRTKSGKYDVLSGNQIGALILHYLLKQKQAQNELPKNAAVLKSIVTSDLGTLIAKHFDVEMIEVLTGFKFIAEQIHNFETTGSHTYEFGYEESNGFMVKPFTRDKDAIQALLAICEVTLDSKQAGKTLAEDLEEIYEQFGYFKDDLVSLTMSGKDGSEQISNIMKSFRESMPAEMGGEKITKVEDYQLSERHYIETDKKEAIDMSKSNVIKCFLEDGSWFCLRPSGTEPKIKFYFSIKDETEAAAIDKLERVREGLLKIVEK</sequence>
<accession>A0A7W1T8A3</accession>
<dbReference type="PRINTS" id="PR00509">
    <property type="entry name" value="PGMPMM"/>
</dbReference>
<dbReference type="PROSITE" id="PS00710">
    <property type="entry name" value="PGM_PMM"/>
    <property type="match status" value="1"/>
</dbReference>
<dbReference type="RefSeq" id="WP_181677425.1">
    <property type="nucleotide sequence ID" value="NZ_JABJVM010000016.1"/>
</dbReference>
<dbReference type="Pfam" id="PF02880">
    <property type="entry name" value="PGM_PMM_III"/>
    <property type="match status" value="1"/>
</dbReference>
<evidence type="ECO:0000256" key="11">
    <source>
        <dbReference type="ARBA" id="ARBA00023235"/>
    </source>
</evidence>
<dbReference type="InterPro" id="IPR005844">
    <property type="entry name" value="A-D-PHexomutase_a/b/a-I"/>
</dbReference>
<dbReference type="InterPro" id="IPR005846">
    <property type="entry name" value="A-D-PHexomutase_a/b/a-III"/>
</dbReference>
<feature type="domain" description="Alpha-D-phosphohexomutase C-terminal" evidence="16">
    <location>
        <begin position="519"/>
        <end position="560"/>
    </location>
</feature>
<keyword evidence="8" id="KW-0597">Phosphoprotein</keyword>
<dbReference type="PANTHER" id="PTHR45745:SF1">
    <property type="entry name" value="PHOSPHOGLUCOMUTASE 2B-RELATED"/>
    <property type="match status" value="1"/>
</dbReference>
<dbReference type="GO" id="GO:0004614">
    <property type="term" value="F:phosphoglucomutase activity"/>
    <property type="evidence" value="ECO:0007669"/>
    <property type="project" value="UniProtKB-EC"/>
</dbReference>
<evidence type="ECO:0000256" key="2">
    <source>
        <dbReference type="ARBA" id="ARBA00001946"/>
    </source>
</evidence>
<evidence type="ECO:0000256" key="9">
    <source>
        <dbReference type="ARBA" id="ARBA00022723"/>
    </source>
</evidence>
<dbReference type="InterPro" id="IPR016055">
    <property type="entry name" value="A-D-PHexomutase_a/b/a-I/II/III"/>
</dbReference>
<dbReference type="Pfam" id="PF00408">
    <property type="entry name" value="PGM_PMM_IV"/>
    <property type="match status" value="1"/>
</dbReference>
<reference evidence="20 21" key="1">
    <citation type="submission" date="2020-05" db="EMBL/GenBank/DDBJ databases">
        <authorList>
            <person name="Carlin C.R."/>
        </authorList>
    </citation>
    <scope>NUCLEOTIDE SEQUENCE [LARGE SCALE GENOMIC DNA]</scope>
    <source>
        <strain evidence="20 21">FSL W9-0585</strain>
    </source>
</reference>
<comment type="pathway">
    <text evidence="4">Lipid metabolism.</text>
</comment>
<evidence type="ECO:0000259" key="16">
    <source>
        <dbReference type="Pfam" id="PF00408"/>
    </source>
</evidence>
<evidence type="ECO:0000256" key="13">
    <source>
        <dbReference type="ARBA" id="ARBA00041398"/>
    </source>
</evidence>
<evidence type="ECO:0000256" key="8">
    <source>
        <dbReference type="ARBA" id="ARBA00022553"/>
    </source>
</evidence>